<proteinExistence type="inferred from homology"/>
<evidence type="ECO:0000313" key="6">
    <source>
        <dbReference type="EMBL" id="QEU75547.1"/>
    </source>
</evidence>
<dbReference type="NCBIfam" id="TIGR01509">
    <property type="entry name" value="HAD-SF-IA-v3"/>
    <property type="match status" value="1"/>
</dbReference>
<dbReference type="KEGG" id="snk:CP967_29390"/>
<dbReference type="InterPro" id="IPR036412">
    <property type="entry name" value="HAD-like_sf"/>
</dbReference>
<feature type="region of interest" description="Disordered" evidence="5">
    <location>
        <begin position="1"/>
        <end position="51"/>
    </location>
</feature>
<dbReference type="InterPro" id="IPR023214">
    <property type="entry name" value="HAD_sf"/>
</dbReference>
<dbReference type="InterPro" id="IPR006439">
    <property type="entry name" value="HAD-SF_hydro_IA"/>
</dbReference>
<name>A0A5J6FIC2_9ACTN</name>
<dbReference type="PANTHER" id="PTHR46193">
    <property type="entry name" value="6-PHOSPHOGLUCONATE PHOSPHATASE"/>
    <property type="match status" value="1"/>
</dbReference>
<dbReference type="Pfam" id="PF00702">
    <property type="entry name" value="Hydrolase"/>
    <property type="match status" value="1"/>
</dbReference>
<dbReference type="InterPro" id="IPR023198">
    <property type="entry name" value="PGP-like_dom2"/>
</dbReference>
<reference evidence="6 7" key="1">
    <citation type="submission" date="2017-09" db="EMBL/GenBank/DDBJ databases">
        <authorList>
            <person name="Lee N."/>
            <person name="Cho B.-K."/>
        </authorList>
    </citation>
    <scope>NUCLEOTIDE SEQUENCE [LARGE SCALE GENOMIC DNA]</scope>
    <source>
        <strain evidence="6 7">ATCC 12769</strain>
    </source>
</reference>
<evidence type="ECO:0000256" key="1">
    <source>
        <dbReference type="ARBA" id="ARBA00001946"/>
    </source>
</evidence>
<dbReference type="CDD" id="cd07526">
    <property type="entry name" value="HAD_BPGM_like"/>
    <property type="match status" value="1"/>
</dbReference>
<dbReference type="GO" id="GO:0016787">
    <property type="term" value="F:hydrolase activity"/>
    <property type="evidence" value="ECO:0007669"/>
    <property type="project" value="UniProtKB-KW"/>
</dbReference>
<dbReference type="SFLD" id="SFLDS00003">
    <property type="entry name" value="Haloacid_Dehalogenase"/>
    <property type="match status" value="1"/>
</dbReference>
<accession>A0A5J6FIC2</accession>
<keyword evidence="6" id="KW-0378">Hydrolase</keyword>
<sequence>MRDRGPRTANFMGNPLAPDGWSKNPTAEVDGWDDGAAPGAGRGPRTGMSGRTVPRLAARRRRAGKSRRLCHARPDWAVMAALSDVSVSSDERIVRMPCLTGAVPPPEGPGPCIGTPTHDAGTGIRIRKGVFMTKGLVIFDCDGVLVDSETLSARVMRDMAAEEGSVFSLEQALEFIRGRKVAEWVGQLEEMLGRALPARFVPEFRARCAELFSTELRPVPRVRQVVEGLTLPFCTASSAPREKILGTLGLTGLLPYFQDRIYSAYEVGAWKPDPGLFLHAAAGCGVLPEHCVVVEDSLVGVQAGIAAGMPVFAYAPPRNGTATRLAAAGAVTFESMEELPGLLSGWAARLPAARALR</sequence>
<evidence type="ECO:0000256" key="5">
    <source>
        <dbReference type="SAM" id="MobiDB-lite"/>
    </source>
</evidence>
<keyword evidence="7" id="KW-1185">Reference proteome</keyword>
<dbReference type="Proteomes" id="UP000326178">
    <property type="component" value="Chromosome"/>
</dbReference>
<protein>
    <submittedName>
        <fullName evidence="6">HAD family hydrolase</fullName>
    </submittedName>
</protein>
<dbReference type="Gene3D" id="3.40.50.1000">
    <property type="entry name" value="HAD superfamily/HAD-like"/>
    <property type="match status" value="1"/>
</dbReference>
<dbReference type="PANTHER" id="PTHR46193:SF10">
    <property type="entry name" value="6-PHOSPHOGLUCONATE PHOSPHATASE"/>
    <property type="match status" value="1"/>
</dbReference>
<keyword evidence="4" id="KW-0460">Magnesium</keyword>
<comment type="cofactor">
    <cofactor evidence="1">
        <name>Mg(2+)</name>
        <dbReference type="ChEBI" id="CHEBI:18420"/>
    </cofactor>
</comment>
<dbReference type="SUPFAM" id="SSF56784">
    <property type="entry name" value="HAD-like"/>
    <property type="match status" value="1"/>
</dbReference>
<organism evidence="6 7">
    <name type="scientific">Streptomyces nitrosporeus</name>
    <dbReference type="NCBI Taxonomy" id="28894"/>
    <lineage>
        <taxon>Bacteria</taxon>
        <taxon>Bacillati</taxon>
        <taxon>Actinomycetota</taxon>
        <taxon>Actinomycetes</taxon>
        <taxon>Kitasatosporales</taxon>
        <taxon>Streptomycetaceae</taxon>
        <taxon>Streptomyces</taxon>
    </lineage>
</organism>
<comment type="similarity">
    <text evidence="2">Belongs to the HAD-like hydrolase superfamily. CbbY/CbbZ/Gph/YieH family.</text>
</comment>
<dbReference type="AlphaFoldDB" id="A0A5J6FIC2"/>
<keyword evidence="3" id="KW-0479">Metal-binding</keyword>
<dbReference type="GO" id="GO:0046872">
    <property type="term" value="F:metal ion binding"/>
    <property type="evidence" value="ECO:0007669"/>
    <property type="project" value="UniProtKB-KW"/>
</dbReference>
<dbReference type="Gene3D" id="1.10.150.240">
    <property type="entry name" value="Putative phosphatase, domain 2"/>
    <property type="match status" value="1"/>
</dbReference>
<dbReference type="InterPro" id="IPR051600">
    <property type="entry name" value="Beta-PGM-like"/>
</dbReference>
<dbReference type="EMBL" id="CP023702">
    <property type="protein sequence ID" value="QEU75547.1"/>
    <property type="molecule type" value="Genomic_DNA"/>
</dbReference>
<evidence type="ECO:0000256" key="2">
    <source>
        <dbReference type="ARBA" id="ARBA00006171"/>
    </source>
</evidence>
<gene>
    <name evidence="6" type="ORF">CP967_29390</name>
</gene>
<evidence type="ECO:0000256" key="4">
    <source>
        <dbReference type="ARBA" id="ARBA00022842"/>
    </source>
</evidence>
<evidence type="ECO:0000313" key="7">
    <source>
        <dbReference type="Proteomes" id="UP000326178"/>
    </source>
</evidence>
<dbReference type="SFLD" id="SFLDG01129">
    <property type="entry name" value="C1.5:_HAD__Beta-PGM__Phosphata"/>
    <property type="match status" value="1"/>
</dbReference>
<evidence type="ECO:0000256" key="3">
    <source>
        <dbReference type="ARBA" id="ARBA00022723"/>
    </source>
</evidence>